<protein>
    <submittedName>
        <fullName evidence="1">Poly-gamma-glutamate hydrolase</fullName>
    </submittedName>
</protein>
<dbReference type="Pfam" id="PF05908">
    <property type="entry name" value="Gamma_PGA_hydro"/>
    <property type="match status" value="1"/>
</dbReference>
<dbReference type="GO" id="GO:0016787">
    <property type="term" value="F:hydrolase activity"/>
    <property type="evidence" value="ECO:0007669"/>
    <property type="project" value="UniProtKB-KW"/>
</dbReference>
<accession>A0A5P8PIF6</accession>
<sequence>MVKGDGIMTDTYKNYEELKYNELIGYTYRIEAHLQSRVYAVIAPHGGGIEVGTSELARAVAKDEHTLYLFEGLKSSDNATLHITSTNFDEPIARMIVPEHEYGVSLHGMKGDEPLTLVGGSNTILVGEIVYSLKVWGFNAEVAEDHLAGKDPSNIVNIASHGGVQLEISTAQRKAFFEGGDWSKANRGNTTQAFDDYVKAIREILY</sequence>
<reference evidence="1 2" key="1">
    <citation type="submission" date="2019-07" db="EMBL/GenBank/DDBJ databases">
        <authorList>
            <person name="Krukonis G.P."/>
            <person name="Delesalle V.A."/>
        </authorList>
    </citation>
    <scope>NUCLEOTIDE SEQUENCE [LARGE SCALE GENOMIC DNA]</scope>
</reference>
<gene>
    <name evidence="1" type="primary">41</name>
    <name evidence="1" type="ORF">056SW001B_41</name>
</gene>
<dbReference type="InterPro" id="IPR038128">
    <property type="entry name" value="Gamma_PGA_hydro_sf"/>
</dbReference>
<evidence type="ECO:0000313" key="1">
    <source>
        <dbReference type="EMBL" id="QFR56506.1"/>
    </source>
</evidence>
<proteinExistence type="predicted"/>
<dbReference type="Proteomes" id="UP000326637">
    <property type="component" value="Segment"/>
</dbReference>
<name>A0A5P8PIF6_9CAUD</name>
<evidence type="ECO:0000313" key="2">
    <source>
        <dbReference type="Proteomes" id="UP000326637"/>
    </source>
</evidence>
<organism evidence="1 2">
    <name type="scientific">Bacillus phage 056SW001B</name>
    <dbReference type="NCBI Taxonomy" id="2601663"/>
    <lineage>
        <taxon>Viruses</taxon>
        <taxon>Duplodnaviria</taxon>
        <taxon>Heunggongvirae</taxon>
        <taxon>Uroviricota</taxon>
        <taxon>Caudoviricetes</taxon>
        <taxon>Ehrlichviridae</taxon>
        <taxon>Gettysburgvirus</taxon>
        <taxon>Gettysburgvirus gv056SW001B</taxon>
    </lineage>
</organism>
<dbReference type="InterPro" id="IPR008585">
    <property type="entry name" value="Gamma_PGA_hydro"/>
</dbReference>
<dbReference type="Gene3D" id="3.40.630.100">
    <property type="entry name" value="Poly-gamma-glutamate hydrolase, zinc-binding motif"/>
    <property type="match status" value="1"/>
</dbReference>
<dbReference type="EMBL" id="MN176230">
    <property type="protein sequence ID" value="QFR56506.1"/>
    <property type="molecule type" value="Genomic_DNA"/>
</dbReference>
<keyword evidence="1" id="KW-0378">Hydrolase</keyword>
<keyword evidence="2" id="KW-1185">Reference proteome</keyword>